<reference evidence="3" key="1">
    <citation type="submission" date="2021-02" db="EMBL/GenBank/DDBJ databases">
        <authorList>
            <person name="Nowell W R."/>
        </authorList>
    </citation>
    <scope>NUCLEOTIDE SEQUENCE</scope>
</reference>
<name>A0A8S3D7T5_9BILA</name>
<feature type="region of interest" description="Disordered" evidence="2">
    <location>
        <begin position="1"/>
        <end position="29"/>
    </location>
</feature>
<comment type="caution">
    <text evidence="3">The sequence shown here is derived from an EMBL/GenBank/DDBJ whole genome shotgun (WGS) entry which is preliminary data.</text>
</comment>
<accession>A0A8S3D7T5</accession>
<evidence type="ECO:0000313" key="3">
    <source>
        <dbReference type="EMBL" id="CAF4939276.1"/>
    </source>
</evidence>
<protein>
    <recommendedName>
        <fullName evidence="5">Basal body-orientation factor 1</fullName>
    </recommendedName>
</protein>
<evidence type="ECO:0000313" key="4">
    <source>
        <dbReference type="Proteomes" id="UP000681720"/>
    </source>
</evidence>
<organism evidence="3 4">
    <name type="scientific">Rotaria magnacalcarata</name>
    <dbReference type="NCBI Taxonomy" id="392030"/>
    <lineage>
        <taxon>Eukaryota</taxon>
        <taxon>Metazoa</taxon>
        <taxon>Spiralia</taxon>
        <taxon>Gnathifera</taxon>
        <taxon>Rotifera</taxon>
        <taxon>Eurotatoria</taxon>
        <taxon>Bdelloidea</taxon>
        <taxon>Philodinida</taxon>
        <taxon>Philodinidae</taxon>
        <taxon>Rotaria</taxon>
    </lineage>
</organism>
<dbReference type="PANTHER" id="PTHR14845:SF5">
    <property type="entry name" value="BASAL BODY-ORIENTATION FACTOR 1"/>
    <property type="match status" value="1"/>
</dbReference>
<sequence>MPKKTKGKKGGKGKTGKKGKKTQEKEEAALKMGLHNSNLWEAQLTMMDLSRKHHRDIANSLANENEAMRDQMRLTEKDTIDVVTFLKKQDADKDADIDRLQQNVKTLKMNHRKTKDELVGDFTREKRQLDDKLSRKESELEIVRHELNQVKEF</sequence>
<feature type="compositionally biased region" description="Basic residues" evidence="2">
    <location>
        <begin position="1"/>
        <end position="20"/>
    </location>
</feature>
<evidence type="ECO:0008006" key="5">
    <source>
        <dbReference type="Google" id="ProtNLM"/>
    </source>
</evidence>
<evidence type="ECO:0000256" key="1">
    <source>
        <dbReference type="SAM" id="Coils"/>
    </source>
</evidence>
<feature type="coiled-coil region" evidence="1">
    <location>
        <begin position="58"/>
        <end position="146"/>
    </location>
</feature>
<dbReference type="EMBL" id="CAJOBJ010186847">
    <property type="protein sequence ID" value="CAF4939276.1"/>
    <property type="molecule type" value="Genomic_DNA"/>
</dbReference>
<feature type="non-terminal residue" evidence="3">
    <location>
        <position position="153"/>
    </location>
</feature>
<dbReference type="Proteomes" id="UP000681720">
    <property type="component" value="Unassembled WGS sequence"/>
</dbReference>
<evidence type="ECO:0000256" key="2">
    <source>
        <dbReference type="SAM" id="MobiDB-lite"/>
    </source>
</evidence>
<proteinExistence type="predicted"/>
<dbReference type="PANTHER" id="PTHR14845">
    <property type="entry name" value="COILED-COIL DOMAIN-CONTAINING 166"/>
    <property type="match status" value="1"/>
</dbReference>
<dbReference type="AlphaFoldDB" id="A0A8S3D7T5"/>
<keyword evidence="1" id="KW-0175">Coiled coil</keyword>
<gene>
    <name evidence="3" type="ORF">GIL414_LOCUS53727</name>
</gene>